<dbReference type="EMBL" id="KV448367">
    <property type="protein sequence ID" value="OAX37191.1"/>
    <property type="molecule type" value="Genomic_DNA"/>
</dbReference>
<dbReference type="SMART" id="SM00355">
    <property type="entry name" value="ZnF_C2H2"/>
    <property type="match status" value="14"/>
</dbReference>
<dbReference type="OrthoDB" id="6105938at2759"/>
<dbReference type="PROSITE" id="PS50157">
    <property type="entry name" value="ZINC_FINGER_C2H2_2"/>
    <property type="match status" value="5"/>
</dbReference>
<dbReference type="Pfam" id="PF00096">
    <property type="entry name" value="zf-C2H2"/>
    <property type="match status" value="1"/>
</dbReference>
<feature type="compositionally biased region" description="Polar residues" evidence="8">
    <location>
        <begin position="507"/>
        <end position="516"/>
    </location>
</feature>
<dbReference type="PANTHER" id="PTHR24376:SF235">
    <property type="entry name" value="C2H2-TYPE DOMAIN-CONTAINING PROTEIN"/>
    <property type="match status" value="1"/>
</dbReference>
<evidence type="ECO:0000259" key="9">
    <source>
        <dbReference type="PROSITE" id="PS50157"/>
    </source>
</evidence>
<feature type="domain" description="C2H2-type" evidence="9">
    <location>
        <begin position="148"/>
        <end position="171"/>
    </location>
</feature>
<evidence type="ECO:0000256" key="4">
    <source>
        <dbReference type="ARBA" id="ARBA00022771"/>
    </source>
</evidence>
<feature type="domain" description="C2H2-type" evidence="9">
    <location>
        <begin position="116"/>
        <end position="139"/>
    </location>
</feature>
<comment type="subcellular location">
    <subcellularLocation>
        <location evidence="1">Nucleus</location>
    </subcellularLocation>
</comment>
<dbReference type="SUPFAM" id="SSF57667">
    <property type="entry name" value="beta-beta-alpha zinc fingers"/>
    <property type="match status" value="2"/>
</dbReference>
<reference evidence="10 11" key="1">
    <citation type="submission" date="2016-06" db="EMBL/GenBank/DDBJ databases">
        <title>Comparative genomics of the ectomycorrhizal sister species Rhizopogon vinicolor and Rhizopogon vesiculosus (Basidiomycota: Boletales) reveals a divergence of the mating type B locus.</title>
        <authorList>
            <consortium name="DOE Joint Genome Institute"/>
            <person name="Mujic A.B."/>
            <person name="Kuo A."/>
            <person name="Tritt A."/>
            <person name="Lipzen A."/>
            <person name="Chen C."/>
            <person name="Johnson J."/>
            <person name="Sharma A."/>
            <person name="Barry K."/>
            <person name="Grigoriev I.V."/>
            <person name="Spatafora J.W."/>
        </authorList>
    </citation>
    <scope>NUCLEOTIDE SEQUENCE [LARGE SCALE GENOMIC DNA]</scope>
    <source>
        <strain evidence="10 11">AM-OR11-026</strain>
    </source>
</reference>
<keyword evidence="3" id="KW-0677">Repeat</keyword>
<evidence type="ECO:0000256" key="5">
    <source>
        <dbReference type="ARBA" id="ARBA00022833"/>
    </source>
</evidence>
<gene>
    <name evidence="10" type="ORF">K503DRAFT_720162</name>
</gene>
<evidence type="ECO:0000313" key="11">
    <source>
        <dbReference type="Proteomes" id="UP000092154"/>
    </source>
</evidence>
<dbReference type="Gene3D" id="3.30.160.60">
    <property type="entry name" value="Classic Zinc Finger"/>
    <property type="match status" value="4"/>
</dbReference>
<organism evidence="10 11">
    <name type="scientific">Rhizopogon vinicolor AM-OR11-026</name>
    <dbReference type="NCBI Taxonomy" id="1314800"/>
    <lineage>
        <taxon>Eukaryota</taxon>
        <taxon>Fungi</taxon>
        <taxon>Dikarya</taxon>
        <taxon>Basidiomycota</taxon>
        <taxon>Agaricomycotina</taxon>
        <taxon>Agaricomycetes</taxon>
        <taxon>Agaricomycetidae</taxon>
        <taxon>Boletales</taxon>
        <taxon>Suillineae</taxon>
        <taxon>Rhizopogonaceae</taxon>
        <taxon>Rhizopogon</taxon>
    </lineage>
</organism>
<dbReference type="GO" id="GO:0000978">
    <property type="term" value="F:RNA polymerase II cis-regulatory region sequence-specific DNA binding"/>
    <property type="evidence" value="ECO:0007669"/>
    <property type="project" value="TreeGrafter"/>
</dbReference>
<evidence type="ECO:0000256" key="2">
    <source>
        <dbReference type="ARBA" id="ARBA00022723"/>
    </source>
</evidence>
<accession>A0A1B7MXA4</accession>
<dbReference type="InterPro" id="IPR036236">
    <property type="entry name" value="Znf_C2H2_sf"/>
</dbReference>
<dbReference type="GO" id="GO:0005634">
    <property type="term" value="C:nucleus"/>
    <property type="evidence" value="ECO:0007669"/>
    <property type="project" value="UniProtKB-SubCell"/>
</dbReference>
<keyword evidence="4 7" id="KW-0863">Zinc-finger</keyword>
<dbReference type="PANTHER" id="PTHR24376">
    <property type="entry name" value="ZINC FINGER PROTEIN"/>
    <property type="match status" value="1"/>
</dbReference>
<keyword evidence="11" id="KW-1185">Reference proteome</keyword>
<keyword evidence="5" id="KW-0862">Zinc</keyword>
<keyword evidence="6" id="KW-0539">Nucleus</keyword>
<evidence type="ECO:0000256" key="8">
    <source>
        <dbReference type="SAM" id="MobiDB-lite"/>
    </source>
</evidence>
<proteinExistence type="predicted"/>
<feature type="domain" description="C2H2-type" evidence="9">
    <location>
        <begin position="267"/>
        <end position="290"/>
    </location>
</feature>
<keyword evidence="2" id="KW-0479">Metal-binding</keyword>
<evidence type="ECO:0000313" key="10">
    <source>
        <dbReference type="EMBL" id="OAX37191.1"/>
    </source>
</evidence>
<feature type="compositionally biased region" description="Low complexity" evidence="8">
    <location>
        <begin position="484"/>
        <end position="501"/>
    </location>
</feature>
<feature type="domain" description="C2H2-type" evidence="9">
    <location>
        <begin position="342"/>
        <end position="370"/>
    </location>
</feature>
<dbReference type="InParanoid" id="A0A1B7MXA4"/>
<feature type="region of interest" description="Disordered" evidence="8">
    <location>
        <begin position="464"/>
        <end position="526"/>
    </location>
</feature>
<protein>
    <recommendedName>
        <fullName evidence="9">C2H2-type domain-containing protein</fullName>
    </recommendedName>
</protein>
<evidence type="ECO:0000256" key="7">
    <source>
        <dbReference type="PROSITE-ProRule" id="PRU00042"/>
    </source>
</evidence>
<dbReference type="Proteomes" id="UP000092154">
    <property type="component" value="Unassembled WGS sequence"/>
</dbReference>
<dbReference type="GO" id="GO:0001228">
    <property type="term" value="F:DNA-binding transcription activator activity, RNA polymerase II-specific"/>
    <property type="evidence" value="ECO:0007669"/>
    <property type="project" value="TreeGrafter"/>
</dbReference>
<dbReference type="Pfam" id="PF12874">
    <property type="entry name" value="zf-met"/>
    <property type="match status" value="1"/>
</dbReference>
<evidence type="ECO:0000256" key="6">
    <source>
        <dbReference type="ARBA" id="ARBA00023242"/>
    </source>
</evidence>
<evidence type="ECO:0000256" key="1">
    <source>
        <dbReference type="ARBA" id="ARBA00004123"/>
    </source>
</evidence>
<dbReference type="AlphaFoldDB" id="A0A1B7MXA4"/>
<dbReference type="GO" id="GO:0008270">
    <property type="term" value="F:zinc ion binding"/>
    <property type="evidence" value="ECO:0007669"/>
    <property type="project" value="UniProtKB-KW"/>
</dbReference>
<name>A0A1B7MXA4_9AGAM</name>
<dbReference type="InterPro" id="IPR013087">
    <property type="entry name" value="Znf_C2H2_type"/>
</dbReference>
<feature type="domain" description="C2H2-type" evidence="9">
    <location>
        <begin position="180"/>
        <end position="203"/>
    </location>
</feature>
<evidence type="ECO:0000256" key="3">
    <source>
        <dbReference type="ARBA" id="ARBA00022737"/>
    </source>
</evidence>
<dbReference type="STRING" id="1314800.A0A1B7MXA4"/>
<sequence length="526" mass="57824">MAKNKVLCPICPGPPTKANSGHVMRVLEHIKKTHLTSTSTICEQCQRDCTTIDELASHLAFKKHHQCQVPNCFKKFMTVTDLGDHTSTAHPGIVLDDNASSSLSQPVPEAQAGVSFECSSCKQWFPSENELSCHAQSVHPPTTAKKAYPCDLCDQTFSKKSKRTAHAQSVHPPTTAKKTYPCDLCDQTFSKKSKRTAHVVIAHPPGPVCAICRFACPSQQILDDHVAAVHPTCVECNLGFEDDAVYATHRQTSHLQPTPIAPSPASHSCPFCERSFKFPNSLNDHMAAIHPFTCGMCNFTCPKEELLQEHIASTHSCPICHEGIFATTALLIAHLVDHATPYRCEVCQTGYAHEEDLQLHYRDSPDGVHPSCAKCDLSFQDAADYYNHTESVHPQVCCEPCDGAVFDLGELPMHYLTSRNHPECDICQTGFSDRTEFATHGAMEHSEVYCYLCQWQFESDQESIASAESPEANSPVMKLPERGTSLVSSSGWSTLSSETASKVSLKPGNSPNQQPTDPAVPMLRFK</sequence>
<dbReference type="PROSITE" id="PS00028">
    <property type="entry name" value="ZINC_FINGER_C2H2_1"/>
    <property type="match status" value="9"/>
</dbReference>